<evidence type="ECO:0000313" key="4">
    <source>
        <dbReference type="Proteomes" id="UP001488838"/>
    </source>
</evidence>
<evidence type="ECO:0000256" key="2">
    <source>
        <dbReference type="ARBA" id="ARBA00023274"/>
    </source>
</evidence>
<proteinExistence type="predicted"/>
<keyword evidence="4" id="KW-1185">Reference proteome</keyword>
<gene>
    <name evidence="3" type="ORF">U0070_002300</name>
</gene>
<protein>
    <recommendedName>
        <fullName evidence="5">40S ribosomal protein SA</fullName>
    </recommendedName>
</protein>
<dbReference type="AlphaFoldDB" id="A0AAW0IAE0"/>
<keyword evidence="2" id="KW-0687">Ribonucleoprotein</keyword>
<evidence type="ECO:0000313" key="3">
    <source>
        <dbReference type="EMBL" id="KAK7811367.1"/>
    </source>
</evidence>
<reference evidence="3 4" key="1">
    <citation type="journal article" date="2023" name="bioRxiv">
        <title>Conserved and derived expression patterns and positive selection on dental genes reveal complex evolutionary context of ever-growing rodent molars.</title>
        <authorList>
            <person name="Calamari Z.T."/>
            <person name="Song A."/>
            <person name="Cohen E."/>
            <person name="Akter M."/>
            <person name="Roy R.D."/>
            <person name="Hallikas O."/>
            <person name="Christensen M.M."/>
            <person name="Li P."/>
            <person name="Marangoni P."/>
            <person name="Jernvall J."/>
            <person name="Klein O.D."/>
        </authorList>
    </citation>
    <scope>NUCLEOTIDE SEQUENCE [LARGE SCALE GENOMIC DNA]</scope>
    <source>
        <strain evidence="3">V071</strain>
    </source>
</reference>
<name>A0AAW0IAE0_MYOGA</name>
<dbReference type="PANTHER" id="PTHR11489">
    <property type="entry name" value="40S RIBOSOMAL PROTEIN SA"/>
    <property type="match status" value="1"/>
</dbReference>
<dbReference type="Gene3D" id="3.40.50.10490">
    <property type="entry name" value="Glucose-6-phosphate isomerase like protein, domain 1"/>
    <property type="match status" value="1"/>
</dbReference>
<dbReference type="GO" id="GO:0006412">
    <property type="term" value="P:translation"/>
    <property type="evidence" value="ECO:0007669"/>
    <property type="project" value="InterPro"/>
</dbReference>
<comment type="caution">
    <text evidence="3">The sequence shown here is derived from an EMBL/GenBank/DDBJ whole genome shotgun (WGS) entry which is preliminary data.</text>
</comment>
<dbReference type="SUPFAM" id="SSF52313">
    <property type="entry name" value="Ribosomal protein S2"/>
    <property type="match status" value="1"/>
</dbReference>
<keyword evidence="1" id="KW-0689">Ribosomal protein</keyword>
<dbReference type="Proteomes" id="UP001488838">
    <property type="component" value="Unassembled WGS sequence"/>
</dbReference>
<evidence type="ECO:0000256" key="1">
    <source>
        <dbReference type="ARBA" id="ARBA00022980"/>
    </source>
</evidence>
<sequence>MSGTLNVLKLLEAGTHSGGTNLDFQMEQHIYKRKSGGTCIRNLKRTWEKLSLAAQAIVATENPADVSIISSGNTGQRALLKFAAATEALQLLPLR</sequence>
<dbReference type="GO" id="GO:0003735">
    <property type="term" value="F:structural constituent of ribosome"/>
    <property type="evidence" value="ECO:0007669"/>
    <property type="project" value="InterPro"/>
</dbReference>
<dbReference type="EMBL" id="JBBHLL010000176">
    <property type="protein sequence ID" value="KAK7811367.1"/>
    <property type="molecule type" value="Genomic_DNA"/>
</dbReference>
<accession>A0AAW0IAE0</accession>
<dbReference type="InterPro" id="IPR023591">
    <property type="entry name" value="Ribosomal_uS2_flav_dom_sf"/>
</dbReference>
<organism evidence="3 4">
    <name type="scientific">Myodes glareolus</name>
    <name type="common">Bank vole</name>
    <name type="synonym">Clethrionomys glareolus</name>
    <dbReference type="NCBI Taxonomy" id="447135"/>
    <lineage>
        <taxon>Eukaryota</taxon>
        <taxon>Metazoa</taxon>
        <taxon>Chordata</taxon>
        <taxon>Craniata</taxon>
        <taxon>Vertebrata</taxon>
        <taxon>Euteleostomi</taxon>
        <taxon>Mammalia</taxon>
        <taxon>Eutheria</taxon>
        <taxon>Euarchontoglires</taxon>
        <taxon>Glires</taxon>
        <taxon>Rodentia</taxon>
        <taxon>Myomorpha</taxon>
        <taxon>Muroidea</taxon>
        <taxon>Cricetidae</taxon>
        <taxon>Arvicolinae</taxon>
        <taxon>Myodes</taxon>
    </lineage>
</organism>
<evidence type="ECO:0008006" key="5">
    <source>
        <dbReference type="Google" id="ProtNLM"/>
    </source>
</evidence>
<dbReference type="GO" id="GO:0015935">
    <property type="term" value="C:small ribosomal subunit"/>
    <property type="evidence" value="ECO:0007669"/>
    <property type="project" value="InterPro"/>
</dbReference>
<dbReference type="InterPro" id="IPR005707">
    <property type="entry name" value="Ribosomal_uS2_euk/arc"/>
</dbReference>